<sequence length="579" mass="62469">MGIIDTLFRTKPIEVIHAEERKEELPRELGLIDLILIGIGGTVGSGVFATTGDIISQTAGAAAFISWMIAGFSCILSCFAYMEMSSIIPSSGSTYAYSYHILGELPAVIAAWLLTLEYGMSGAGVARSWATKVQDWAKEDLPINSTKVDWLNDENYSFLACLVMILSVAILLGGIKFGKIFINTITTTKIAVVLFVIVAGFSFINTDNLSPFVPELIPATEKDPAQFGVQGVMLGASQAFFGYVGFDEVCCMAAEAKNPRKTVPRAVIGVILGTMVLSSFASLALAGMMPYDANPSNGFYFSAGFQYQGYNWAGTIVHIGEVCTMPIVVLVGFLAQPRVLYAMAVDGLCPPIFGKVDKKGNLFWNTLITGIFFTIIALLVPFDYLWNLVSLGILVGFNMTNSALILVRTREAAPKIAYKLTGALVAVSLASMFLFQKGYVVATEPANGYLVASLVLLAAVVAITFAIYYLCPQNVGSPDMYRSPLVPFVPALAITCNWYLIAQMGARDIGLCCGWVGLAVLSYFVYGHRYSEGQNGWAAMLHHEYTGLNSVRPSLTSQIVGEKKDSILGFKLQVATPSK</sequence>
<dbReference type="InterPro" id="IPR029485">
    <property type="entry name" value="CAT_C"/>
</dbReference>
<evidence type="ECO:0000313" key="8">
    <source>
        <dbReference type="Proteomes" id="UP000030762"/>
    </source>
</evidence>
<keyword evidence="4 5" id="KW-0472">Membrane</keyword>
<dbReference type="VEuPathDB" id="FungiDB:SDRG_15010"/>
<comment type="subcellular location">
    <subcellularLocation>
        <location evidence="1">Membrane</location>
        <topology evidence="1">Multi-pass membrane protein</topology>
    </subcellularLocation>
</comment>
<feature type="transmembrane region" description="Helical" evidence="5">
    <location>
        <begin position="61"/>
        <end position="82"/>
    </location>
</feature>
<keyword evidence="8" id="KW-1185">Reference proteome</keyword>
<dbReference type="GO" id="GO:0016020">
    <property type="term" value="C:membrane"/>
    <property type="evidence" value="ECO:0007669"/>
    <property type="project" value="UniProtKB-SubCell"/>
</dbReference>
<proteinExistence type="predicted"/>
<dbReference type="GeneID" id="19955737"/>
<evidence type="ECO:0000256" key="3">
    <source>
        <dbReference type="ARBA" id="ARBA00022989"/>
    </source>
</evidence>
<feature type="transmembrane region" description="Helical" evidence="5">
    <location>
        <begin position="29"/>
        <end position="49"/>
    </location>
</feature>
<evidence type="ECO:0000256" key="2">
    <source>
        <dbReference type="ARBA" id="ARBA00022692"/>
    </source>
</evidence>
<dbReference type="STRING" id="1156394.T0R541"/>
<gene>
    <name evidence="7" type="ORF">SDRG_15010</name>
</gene>
<feature type="transmembrane region" description="Helical" evidence="5">
    <location>
        <begin position="362"/>
        <end position="382"/>
    </location>
</feature>
<dbReference type="EMBL" id="JH767213">
    <property type="protein sequence ID" value="EQC27208.1"/>
    <property type="molecule type" value="Genomic_DNA"/>
</dbReference>
<dbReference type="OrthoDB" id="68705at2759"/>
<dbReference type="RefSeq" id="XP_008619395.1">
    <property type="nucleotide sequence ID" value="XM_008621173.1"/>
</dbReference>
<feature type="transmembrane region" description="Helical" evidence="5">
    <location>
        <begin position="94"/>
        <end position="114"/>
    </location>
</feature>
<dbReference type="InterPro" id="IPR002293">
    <property type="entry name" value="AA/rel_permease1"/>
</dbReference>
<evidence type="ECO:0000256" key="5">
    <source>
        <dbReference type="SAM" id="Phobius"/>
    </source>
</evidence>
<keyword evidence="2 5" id="KW-0812">Transmembrane</keyword>
<evidence type="ECO:0000313" key="7">
    <source>
        <dbReference type="EMBL" id="EQC27208.1"/>
    </source>
</evidence>
<evidence type="ECO:0000256" key="4">
    <source>
        <dbReference type="ARBA" id="ARBA00023136"/>
    </source>
</evidence>
<dbReference type="Gene3D" id="1.20.1740.10">
    <property type="entry name" value="Amino acid/polyamine transporter I"/>
    <property type="match status" value="1"/>
</dbReference>
<reference evidence="7 8" key="1">
    <citation type="submission" date="2012-04" db="EMBL/GenBank/DDBJ databases">
        <title>The Genome Sequence of Saprolegnia declina VS20.</title>
        <authorList>
            <consortium name="The Broad Institute Genome Sequencing Platform"/>
            <person name="Russ C."/>
            <person name="Nusbaum C."/>
            <person name="Tyler B."/>
            <person name="van West P."/>
            <person name="Dieguez-Uribeondo J."/>
            <person name="de Bruijn I."/>
            <person name="Tripathy S."/>
            <person name="Jiang R."/>
            <person name="Young S.K."/>
            <person name="Zeng Q."/>
            <person name="Gargeya S."/>
            <person name="Fitzgerald M."/>
            <person name="Haas B."/>
            <person name="Abouelleil A."/>
            <person name="Alvarado L."/>
            <person name="Arachchi H.M."/>
            <person name="Berlin A."/>
            <person name="Chapman S.B."/>
            <person name="Goldberg J."/>
            <person name="Griggs A."/>
            <person name="Gujja S."/>
            <person name="Hansen M."/>
            <person name="Howarth C."/>
            <person name="Imamovic A."/>
            <person name="Larimer J."/>
            <person name="McCowen C."/>
            <person name="Montmayeur A."/>
            <person name="Murphy C."/>
            <person name="Neiman D."/>
            <person name="Pearson M."/>
            <person name="Priest M."/>
            <person name="Roberts A."/>
            <person name="Saif S."/>
            <person name="Shea T."/>
            <person name="Sisk P."/>
            <person name="Sykes S."/>
            <person name="Wortman J."/>
            <person name="Nusbaum C."/>
            <person name="Birren B."/>
        </authorList>
    </citation>
    <scope>NUCLEOTIDE SEQUENCE [LARGE SCALE GENOMIC DNA]</scope>
    <source>
        <strain evidence="7 8">VS20</strain>
    </source>
</reference>
<dbReference type="Proteomes" id="UP000030762">
    <property type="component" value="Unassembled WGS sequence"/>
</dbReference>
<feature type="transmembrane region" description="Helical" evidence="5">
    <location>
        <begin position="448"/>
        <end position="471"/>
    </location>
</feature>
<dbReference type="Pfam" id="PF13520">
    <property type="entry name" value="AA_permease_2"/>
    <property type="match status" value="1"/>
</dbReference>
<keyword evidence="3 5" id="KW-1133">Transmembrane helix</keyword>
<dbReference type="OMA" id="FCLYLMY"/>
<feature type="transmembrane region" description="Helical" evidence="5">
    <location>
        <begin position="187"/>
        <end position="205"/>
    </location>
</feature>
<feature type="domain" description="Cationic amino acid transporter C-terminal" evidence="6">
    <location>
        <begin position="481"/>
        <end position="530"/>
    </location>
</feature>
<accession>T0R541</accession>
<dbReference type="PANTHER" id="PTHR43243:SF82">
    <property type="entry name" value="CATIONIC AMINO ACID TRANSPORTER C-TERMINAL DOMAIN-CONTAINING PROTEIN"/>
    <property type="match status" value="1"/>
</dbReference>
<protein>
    <recommendedName>
        <fullName evidence="6">Cationic amino acid transporter C-terminal domain-containing protein</fullName>
    </recommendedName>
</protein>
<feature type="transmembrane region" description="Helical" evidence="5">
    <location>
        <begin position="156"/>
        <end position="175"/>
    </location>
</feature>
<name>T0R541_SAPDV</name>
<dbReference type="Pfam" id="PF13906">
    <property type="entry name" value="AA_permease_C"/>
    <property type="match status" value="1"/>
</dbReference>
<evidence type="ECO:0000259" key="6">
    <source>
        <dbReference type="Pfam" id="PF13906"/>
    </source>
</evidence>
<dbReference type="AlphaFoldDB" id="T0R541"/>
<feature type="transmembrane region" description="Helical" evidence="5">
    <location>
        <begin position="508"/>
        <end position="526"/>
    </location>
</feature>
<feature type="transmembrane region" description="Helical" evidence="5">
    <location>
        <begin position="416"/>
        <end position="436"/>
    </location>
</feature>
<feature type="transmembrane region" description="Helical" evidence="5">
    <location>
        <begin position="388"/>
        <end position="407"/>
    </location>
</feature>
<dbReference type="GO" id="GO:0015171">
    <property type="term" value="F:amino acid transmembrane transporter activity"/>
    <property type="evidence" value="ECO:0007669"/>
    <property type="project" value="TreeGrafter"/>
</dbReference>
<dbReference type="eggNOG" id="KOG1286">
    <property type="taxonomic scope" value="Eukaryota"/>
</dbReference>
<dbReference type="InParanoid" id="T0R541"/>
<dbReference type="PANTHER" id="PTHR43243">
    <property type="entry name" value="INNER MEMBRANE TRANSPORTER YGJI-RELATED"/>
    <property type="match status" value="1"/>
</dbReference>
<feature type="transmembrane region" description="Helical" evidence="5">
    <location>
        <begin position="266"/>
        <end position="289"/>
    </location>
</feature>
<feature type="transmembrane region" description="Helical" evidence="5">
    <location>
        <begin position="309"/>
        <end position="335"/>
    </location>
</feature>
<feature type="transmembrane region" description="Helical" evidence="5">
    <location>
        <begin position="483"/>
        <end position="502"/>
    </location>
</feature>
<organism evidence="7 8">
    <name type="scientific">Saprolegnia diclina (strain VS20)</name>
    <dbReference type="NCBI Taxonomy" id="1156394"/>
    <lineage>
        <taxon>Eukaryota</taxon>
        <taxon>Sar</taxon>
        <taxon>Stramenopiles</taxon>
        <taxon>Oomycota</taxon>
        <taxon>Saprolegniomycetes</taxon>
        <taxon>Saprolegniales</taxon>
        <taxon>Saprolegniaceae</taxon>
        <taxon>Saprolegnia</taxon>
    </lineage>
</organism>
<evidence type="ECO:0000256" key="1">
    <source>
        <dbReference type="ARBA" id="ARBA00004141"/>
    </source>
</evidence>
<feature type="transmembrane region" description="Helical" evidence="5">
    <location>
        <begin position="225"/>
        <end position="246"/>
    </location>
</feature>